<feature type="compositionally biased region" description="Basic and acidic residues" evidence="1">
    <location>
        <begin position="257"/>
        <end position="310"/>
    </location>
</feature>
<evidence type="ECO:0000313" key="3">
    <source>
        <dbReference type="Proteomes" id="UP000326924"/>
    </source>
</evidence>
<name>A0A5J5EWY7_9PEZI</name>
<feature type="region of interest" description="Disordered" evidence="1">
    <location>
        <begin position="1"/>
        <end position="62"/>
    </location>
</feature>
<feature type="compositionally biased region" description="Polar residues" evidence="1">
    <location>
        <begin position="632"/>
        <end position="641"/>
    </location>
</feature>
<dbReference type="PANTHER" id="PTHR42105">
    <property type="entry name" value="DIM2-ASSOCIATED PROTEIN 1"/>
    <property type="match status" value="1"/>
</dbReference>
<feature type="compositionally biased region" description="Basic and acidic residues" evidence="1">
    <location>
        <begin position="230"/>
        <end position="242"/>
    </location>
</feature>
<feature type="compositionally biased region" description="Basic and acidic residues" evidence="1">
    <location>
        <begin position="209"/>
        <end position="221"/>
    </location>
</feature>
<feature type="compositionally biased region" description="Low complexity" evidence="1">
    <location>
        <begin position="1291"/>
        <end position="1303"/>
    </location>
</feature>
<feature type="compositionally biased region" description="Basic and acidic residues" evidence="1">
    <location>
        <begin position="1153"/>
        <end position="1162"/>
    </location>
</feature>
<dbReference type="OrthoDB" id="5382102at2759"/>
<feature type="region of interest" description="Disordered" evidence="1">
    <location>
        <begin position="1070"/>
        <end position="1464"/>
    </location>
</feature>
<evidence type="ECO:0000256" key="1">
    <source>
        <dbReference type="SAM" id="MobiDB-lite"/>
    </source>
</evidence>
<feature type="compositionally biased region" description="Polar residues" evidence="1">
    <location>
        <begin position="151"/>
        <end position="165"/>
    </location>
</feature>
<dbReference type="Proteomes" id="UP000326924">
    <property type="component" value="Unassembled WGS sequence"/>
</dbReference>
<feature type="compositionally biased region" description="Basic and acidic residues" evidence="1">
    <location>
        <begin position="575"/>
        <end position="585"/>
    </location>
</feature>
<reference evidence="2 3" key="1">
    <citation type="submission" date="2019-09" db="EMBL/GenBank/DDBJ databases">
        <title>Draft genome of the ectomycorrhizal ascomycete Sphaerosporella brunnea.</title>
        <authorList>
            <consortium name="DOE Joint Genome Institute"/>
            <person name="Benucci G.M."/>
            <person name="Marozzi G."/>
            <person name="Antonielli L."/>
            <person name="Sanchez S."/>
            <person name="Marco P."/>
            <person name="Wang X."/>
            <person name="Falini L.B."/>
            <person name="Barry K."/>
            <person name="Haridas S."/>
            <person name="Lipzen A."/>
            <person name="Labutti K."/>
            <person name="Grigoriev I.V."/>
            <person name="Murat C."/>
            <person name="Martin F."/>
            <person name="Albertini E."/>
            <person name="Donnini D."/>
            <person name="Bonito G."/>
        </authorList>
    </citation>
    <scope>NUCLEOTIDE SEQUENCE [LARGE SCALE GENOMIC DNA]</scope>
    <source>
        <strain evidence="2 3">Sb_GMNB300</strain>
    </source>
</reference>
<feature type="compositionally biased region" description="Basic and acidic residues" evidence="1">
    <location>
        <begin position="1368"/>
        <end position="1396"/>
    </location>
</feature>
<feature type="compositionally biased region" description="Polar residues" evidence="1">
    <location>
        <begin position="1190"/>
        <end position="1204"/>
    </location>
</feature>
<protein>
    <submittedName>
        <fullName evidence="2">Uncharacterized protein</fullName>
    </submittedName>
</protein>
<feature type="compositionally biased region" description="Low complexity" evidence="1">
    <location>
        <begin position="1273"/>
        <end position="1283"/>
    </location>
</feature>
<accession>A0A5J5EWY7</accession>
<feature type="region of interest" description="Disordered" evidence="1">
    <location>
        <begin position="620"/>
        <end position="641"/>
    </location>
</feature>
<dbReference type="EMBL" id="VXIS01000093">
    <property type="protein sequence ID" value="KAA8905980.1"/>
    <property type="molecule type" value="Genomic_DNA"/>
</dbReference>
<sequence>MGVPEPSVVGSEGGFTDLSKRTDRTSYSIPDDGRSVTIQTDRRQRRKRDSRDDGSVLSHGTNTSLLIEYFENAKGGSGTSGRQPSVRVKVTPSAARRHRVNQSADGNGVEISEVGSGDKRRPTHTHRIQLAPHTGEDRLTLGQVPPPRSYSGDQSTLSSITSGGDDSNFERGPVNVTVIREAGSPRSILSPRDVDAERRRRRRTASRNRASDSHFGAEVKNSKHSRSRSVSRESDIYEERPPGLRGGGLGRRKSRSLSRERINMSNRTDKERIEQAVRDELARVQNPKEQKESLKPPRDRSRSRSRDGIIDEIAAEKARARRKAAQIEGDDGSAISRTNGTDRALVELIRGTIRELLLPEIEEMKAKQQKSAALQVPGATLERGLSIKGPGRASSMPDVGKPKVVLSPDADKSPGLGMVIAGDDKETDKATEEEILQRAPGFGLPQSPLHSESGEGVSLVGALPAIGDERVHMPDAPFRADSPGTYAETRASILTAKSGLPYPMKPTGMPKSGTTPPPNAPKSELFPELSELNLSGSEIGGASSLLSDPSATGQTHVTKAGAAGPSIASLIDPSEINHHDDDDGRASVSSLNHNKDMEGTGYSEVSLQDMSVAGTSVLAKERKEEKNRRQNDAASATSSSRAMNEFLAERRERQQEQALLNPGGFQDMSQEVYHVSTATAYSEQQPRRLAKDVDTGHQVFDLGANPSMRSTPVLAAHSAVASVLEPSNVGSALSYNNRPNSRPQLSANAMPIPGDPMPDFVHDIEEDDDEINTNPSIIQGPIGHHTHSWEMAANDFGVNLSDRGLNVDLGGDMRQPSISPRPISGLASPRAGDEGYISAANPMGSPGSASPIHGARGDAGMRALDDMLSDPDFYHSSQRNRMASGNSHGMPSPLYDSATGRGMDRIESKDIVALMEHLTVRDAQRNARDTEILVTLVRSAAEMRNSFEDMKRALAEQRQGIVSDVDQNTERSVQKLIQGPRPPPPSAPRRPRYSKSDEDREVEEEGRAKRASVFKRALKGLSMGSSKDLERIEEMLCRLLGEVEGLKDGQQLYQHSLLHSQSIGTIDQMRSAQEPNEAGPSAAAVNSTVPNGNFTNAGAPRQPSSKGFDHHQGTHISPIQEDSVMNSPREARVDSLPFDAPPEPKIPAVNSKSSEKHAKRESGSSSLFPRISRWSETTASTGLGKIFKGKNNQDGSEASRSQPDFNFWETEAAKGTQADLHQSPFDSDGQRTERAGSPLVPPSSRDTDAPINHSHRISLDIQHPRPRMTYNHQLEQQAQQLAAEGGGFLPSSSLNGSVSSLGNYPPLGPGGFQNGKLLSPLAQDAYAQHQAQLNGTAAPPPRPPKVAEDGASLDGDSSSTRKHRKHRERDENGEKIRKPKKERTEEEKQRRRERKEQKKKSRELLSDEGPSISGRTPSTASRLNGPRPLSSASNKERRHRHQTSQATNGGYTPSPDLWLSGDEN</sequence>
<dbReference type="InParanoid" id="A0A5J5EWY7"/>
<evidence type="ECO:0000313" key="2">
    <source>
        <dbReference type="EMBL" id="KAA8905980.1"/>
    </source>
</evidence>
<feature type="compositionally biased region" description="Polar residues" evidence="1">
    <location>
        <begin position="544"/>
        <end position="557"/>
    </location>
</feature>
<keyword evidence="3" id="KW-1185">Reference proteome</keyword>
<feature type="compositionally biased region" description="Polar residues" evidence="1">
    <location>
        <begin position="1084"/>
        <end position="1096"/>
    </location>
</feature>
<feature type="region of interest" description="Disordered" evidence="1">
    <location>
        <begin position="497"/>
        <end position="608"/>
    </location>
</feature>
<feature type="compositionally biased region" description="Polar residues" evidence="1">
    <location>
        <begin position="1413"/>
        <end position="1422"/>
    </location>
</feature>
<dbReference type="PANTHER" id="PTHR42105:SF1">
    <property type="entry name" value="TRANSALDOLASE"/>
    <property type="match status" value="1"/>
</dbReference>
<organism evidence="2 3">
    <name type="scientific">Sphaerosporella brunnea</name>
    <dbReference type="NCBI Taxonomy" id="1250544"/>
    <lineage>
        <taxon>Eukaryota</taxon>
        <taxon>Fungi</taxon>
        <taxon>Dikarya</taxon>
        <taxon>Ascomycota</taxon>
        <taxon>Pezizomycotina</taxon>
        <taxon>Pezizomycetes</taxon>
        <taxon>Pezizales</taxon>
        <taxon>Pyronemataceae</taxon>
        <taxon>Sphaerosporella</taxon>
    </lineage>
</organism>
<feature type="region of interest" description="Disordered" evidence="1">
    <location>
        <begin position="74"/>
        <end position="310"/>
    </location>
</feature>
<feature type="compositionally biased region" description="Basic and acidic residues" evidence="1">
    <location>
        <begin position="620"/>
        <end position="631"/>
    </location>
</feature>
<gene>
    <name evidence="2" type="ORF">FN846DRAFT_890326</name>
</gene>
<proteinExistence type="predicted"/>
<comment type="caution">
    <text evidence="2">The sequence shown here is derived from an EMBL/GenBank/DDBJ whole genome shotgun (WGS) entry which is preliminary data.</text>
</comment>
<feature type="region of interest" description="Disordered" evidence="1">
    <location>
        <begin position="959"/>
        <end position="1009"/>
    </location>
</feature>